<dbReference type="GeneID" id="109961116"/>
<dbReference type="GO" id="GO:2000042">
    <property type="term" value="P:negative regulation of double-strand break repair via homologous recombination"/>
    <property type="evidence" value="ECO:0007669"/>
    <property type="project" value="TreeGrafter"/>
</dbReference>
<dbReference type="InterPro" id="IPR024810">
    <property type="entry name" value="MAB21L/cGLR"/>
</dbReference>
<organism evidence="5 6">
    <name type="scientific">Monopterus albus</name>
    <name type="common">Swamp eel</name>
    <dbReference type="NCBI Taxonomy" id="43700"/>
    <lineage>
        <taxon>Eukaryota</taxon>
        <taxon>Metazoa</taxon>
        <taxon>Chordata</taxon>
        <taxon>Craniata</taxon>
        <taxon>Vertebrata</taxon>
        <taxon>Euteleostomi</taxon>
        <taxon>Actinopterygii</taxon>
        <taxon>Neopterygii</taxon>
        <taxon>Teleostei</taxon>
        <taxon>Neoteleostei</taxon>
        <taxon>Acanthomorphata</taxon>
        <taxon>Anabantaria</taxon>
        <taxon>Synbranchiformes</taxon>
        <taxon>Synbranchidae</taxon>
        <taxon>Monopterus</taxon>
    </lineage>
</organism>
<dbReference type="SMART" id="SM01265">
    <property type="entry name" value="Mab-21"/>
    <property type="match status" value="1"/>
</dbReference>
<dbReference type="Gene3D" id="3.30.460.90">
    <property type="match status" value="1"/>
</dbReference>
<dbReference type="GO" id="GO:0032481">
    <property type="term" value="P:positive regulation of type I interferon production"/>
    <property type="evidence" value="ECO:0007669"/>
    <property type="project" value="TreeGrafter"/>
</dbReference>
<dbReference type="Pfam" id="PF20266">
    <property type="entry name" value="Mab-21_C"/>
    <property type="match status" value="1"/>
</dbReference>
<feature type="domain" description="Mab-21-like nucleotidyltransferase" evidence="3">
    <location>
        <begin position="239"/>
        <end position="418"/>
    </location>
</feature>
<proteinExistence type="inferred from homology"/>
<feature type="compositionally biased region" description="Basic and acidic residues" evidence="2">
    <location>
        <begin position="52"/>
        <end position="85"/>
    </location>
</feature>
<evidence type="ECO:0000313" key="6">
    <source>
        <dbReference type="Proteomes" id="UP000261600"/>
    </source>
</evidence>
<dbReference type="FunFam" id="1.10.1410.40:FF:000007">
    <property type="entry name" value="Cyclic GMP-AMP synthase"/>
    <property type="match status" value="1"/>
</dbReference>
<feature type="region of interest" description="Disordered" evidence="2">
    <location>
        <begin position="17"/>
        <end position="180"/>
    </location>
</feature>
<dbReference type="GO" id="GO:0035861">
    <property type="term" value="C:site of double-strand break"/>
    <property type="evidence" value="ECO:0007669"/>
    <property type="project" value="TreeGrafter"/>
</dbReference>
<evidence type="ECO:0000256" key="2">
    <source>
        <dbReference type="SAM" id="MobiDB-lite"/>
    </source>
</evidence>
<dbReference type="Pfam" id="PF03281">
    <property type="entry name" value="Mab-21"/>
    <property type="match status" value="1"/>
</dbReference>
<dbReference type="PANTHER" id="PTHR10656:SF35">
    <property type="entry name" value="CYCLIC GMP-AMP SYNTHASE"/>
    <property type="match status" value="1"/>
</dbReference>
<dbReference type="Ensembl" id="ENSMALT00000030373.1">
    <property type="protein sequence ID" value="ENSMALP00000029843.1"/>
    <property type="gene ID" value="ENSMALG00000020656.1"/>
</dbReference>
<feature type="domain" description="Mab-21-like HhH/H2TH-like" evidence="4">
    <location>
        <begin position="434"/>
        <end position="533"/>
    </location>
</feature>
<dbReference type="CTD" id="557043"/>
<dbReference type="Gene3D" id="1.10.1410.40">
    <property type="match status" value="1"/>
</dbReference>
<dbReference type="InterPro" id="IPR046903">
    <property type="entry name" value="Mab-21-like_nuc_Trfase"/>
</dbReference>
<feature type="compositionally biased region" description="Low complexity" evidence="2">
    <location>
        <begin position="138"/>
        <end position="153"/>
    </location>
</feature>
<evidence type="ECO:0000259" key="3">
    <source>
        <dbReference type="Pfam" id="PF03281"/>
    </source>
</evidence>
<evidence type="ECO:0000259" key="4">
    <source>
        <dbReference type="Pfam" id="PF20266"/>
    </source>
</evidence>
<reference evidence="5" key="1">
    <citation type="submission" date="2025-08" db="UniProtKB">
        <authorList>
            <consortium name="Ensembl"/>
        </authorList>
    </citation>
    <scope>IDENTIFICATION</scope>
</reference>
<protein>
    <submittedName>
        <fullName evidence="5">Uncharacterized protein</fullName>
    </submittedName>
</protein>
<sequence length="544" mass="61683">MNAFLLNSAHSCHCTIMTGRGKPHKAKTPETKCAKNKTRPEEVKQVSVPRCPGKDFTQEKPHATKKEPKPKERELKKPSHTEDKPSAQSTKTPRRPQDVTKDSLKTTKAKKCGGKEESPEQIAKMTKLHTETTKDTTKASTKTGKAKTCGSKAKSPDRLTKETTKKQPQTPKQHTKASVPQAEVGTILYSTLEKLKIKKNDKSNASEVINEIKKNIIKHLKENTVCFTEVEAPLCTGSYYENVKISNPDEFDVMLAMPVDRVNIEPFGDNGAFYSVELKRGRSPLKKFENTSTLSACKMLDEFREEVKKCVKAFPEWQLTKKKRGCPAVTLTTEVQSVTISLDFVLSLVVKSSWPPFTDNGLKIESWLGTKVRQDYKRKPYYLVPKYEGRGTVENDGVLAKDAWRVSFSHIEKAILKNHGSEKTCCERDGDRCCRKDCLKLLKHLLSLLKEREPSFDKFCSYHAKTTLLHACCSRIKDSEWKASNLSRCFQLLLEDFVGYLKKGELPNFFIPTQNLLSGFDQRKRYSLANCIMEQCDKGFPIFH</sequence>
<dbReference type="GO" id="GO:0002218">
    <property type="term" value="P:activation of innate immune response"/>
    <property type="evidence" value="ECO:0007669"/>
    <property type="project" value="TreeGrafter"/>
</dbReference>
<dbReference type="PANTHER" id="PTHR10656">
    <property type="entry name" value="CELL FATE DETERMINING PROTEIN MAB21-RELATED"/>
    <property type="match status" value="1"/>
</dbReference>
<dbReference type="GO" id="GO:0002230">
    <property type="term" value="P:positive regulation of defense response to virus by host"/>
    <property type="evidence" value="ECO:0007669"/>
    <property type="project" value="TreeGrafter"/>
</dbReference>
<dbReference type="AlphaFoldDB" id="A0A3Q3KK38"/>
<evidence type="ECO:0000256" key="1">
    <source>
        <dbReference type="ARBA" id="ARBA00008307"/>
    </source>
</evidence>
<dbReference type="GO" id="GO:0061501">
    <property type="term" value="F:2',3'-cyclic GMP-AMP synthase activity"/>
    <property type="evidence" value="ECO:0007669"/>
    <property type="project" value="TreeGrafter"/>
</dbReference>
<dbReference type="GO" id="GO:0003690">
    <property type="term" value="F:double-stranded DNA binding"/>
    <property type="evidence" value="ECO:0007669"/>
    <property type="project" value="TreeGrafter"/>
</dbReference>
<dbReference type="GO" id="GO:0003682">
    <property type="term" value="F:chromatin binding"/>
    <property type="evidence" value="ECO:0007669"/>
    <property type="project" value="TreeGrafter"/>
</dbReference>
<accession>A0A3Q3KK38</accession>
<dbReference type="GO" id="GO:0038001">
    <property type="term" value="P:paracrine signaling"/>
    <property type="evidence" value="ECO:0007669"/>
    <property type="project" value="TreeGrafter"/>
</dbReference>
<dbReference type="OrthoDB" id="6054650at2759"/>
<dbReference type="Proteomes" id="UP000261600">
    <property type="component" value="Unplaced"/>
</dbReference>
<reference evidence="5" key="2">
    <citation type="submission" date="2025-09" db="UniProtKB">
        <authorList>
            <consortium name="Ensembl"/>
        </authorList>
    </citation>
    <scope>IDENTIFICATION</scope>
</reference>
<dbReference type="GO" id="GO:0071360">
    <property type="term" value="P:cellular response to exogenous dsRNA"/>
    <property type="evidence" value="ECO:0007669"/>
    <property type="project" value="TreeGrafter"/>
</dbReference>
<evidence type="ECO:0000313" key="5">
    <source>
        <dbReference type="Ensembl" id="ENSMALP00000029843.1"/>
    </source>
</evidence>
<feature type="compositionally biased region" description="Basic and acidic residues" evidence="2">
    <location>
        <begin position="95"/>
        <end position="105"/>
    </location>
</feature>
<dbReference type="GO" id="GO:0005634">
    <property type="term" value="C:nucleus"/>
    <property type="evidence" value="ECO:0007669"/>
    <property type="project" value="TreeGrafter"/>
</dbReference>
<dbReference type="STRING" id="43700.ENSMALP00000029843"/>
<name>A0A3Q3KK38_MONAL</name>
<dbReference type="RefSeq" id="XP_020457376.1">
    <property type="nucleotide sequence ID" value="XM_020601720.1"/>
</dbReference>
<feature type="compositionally biased region" description="Basic and acidic residues" evidence="2">
    <location>
        <begin position="128"/>
        <end position="137"/>
    </location>
</feature>
<dbReference type="GO" id="GO:0005829">
    <property type="term" value="C:cytosol"/>
    <property type="evidence" value="ECO:0007669"/>
    <property type="project" value="TreeGrafter"/>
</dbReference>
<feature type="compositionally biased region" description="Basic and acidic residues" evidence="2">
    <location>
        <begin position="27"/>
        <end position="44"/>
    </location>
</feature>
<dbReference type="InterPro" id="IPR046906">
    <property type="entry name" value="Mab-21_HhH/H2TH-like"/>
</dbReference>
<feature type="compositionally biased region" description="Basic and acidic residues" evidence="2">
    <location>
        <begin position="154"/>
        <end position="165"/>
    </location>
</feature>
<comment type="similarity">
    <text evidence="1">Belongs to the mab-21 family.</text>
</comment>
<dbReference type="GO" id="GO:0006974">
    <property type="term" value="P:DNA damage response"/>
    <property type="evidence" value="ECO:0007669"/>
    <property type="project" value="TreeGrafter"/>
</dbReference>
<keyword evidence="6" id="KW-1185">Reference proteome</keyword>
<dbReference type="KEGG" id="malb:109961116"/>